<evidence type="ECO:0000256" key="1">
    <source>
        <dbReference type="SAM" id="Phobius"/>
    </source>
</evidence>
<accession>A0A9Q0SSW7</accession>
<keyword evidence="1" id="KW-1133">Transmembrane helix</keyword>
<dbReference type="AlphaFoldDB" id="A0A9Q0SSW7"/>
<keyword evidence="1" id="KW-0812">Transmembrane</keyword>
<keyword evidence="3" id="KW-1185">Reference proteome</keyword>
<name>A0A9Q0SSW7_9ROSI</name>
<comment type="caution">
    <text evidence="2">The sequence shown here is derived from an EMBL/GenBank/DDBJ whole genome shotgun (WGS) entry which is preliminary data.</text>
</comment>
<reference evidence="2" key="2">
    <citation type="journal article" date="2023" name="Int. J. Mol. Sci.">
        <title>De Novo Assembly and Annotation of 11 Diverse Shrub Willow (Salix) Genomes Reveals Novel Gene Organization in Sex-Linked Regions.</title>
        <authorList>
            <person name="Hyden B."/>
            <person name="Feng K."/>
            <person name="Yates T.B."/>
            <person name="Jawdy S."/>
            <person name="Cereghino C."/>
            <person name="Smart L.B."/>
            <person name="Muchero W."/>
        </authorList>
    </citation>
    <scope>NUCLEOTIDE SEQUENCE</scope>
    <source>
        <tissue evidence="2">Shoot tip</tissue>
    </source>
</reference>
<feature type="transmembrane region" description="Helical" evidence="1">
    <location>
        <begin position="29"/>
        <end position="50"/>
    </location>
</feature>
<protein>
    <submittedName>
        <fullName evidence="2">PROTEIN putative-RELATED</fullName>
    </submittedName>
</protein>
<sequence>MSSITGSSKDTWQPVMTANTTVASYWLNWRFFLCALWVLILMTIASILIWRNEHRCEVERDSGEHRQEAEAPFYDDETWRPLYFTSILSGLLLQSQFILGLVPYSPYEAAINITKGAGDKRVDNVEADAEQGACVTPSVGQSV</sequence>
<dbReference type="EMBL" id="JAPFFM010000019">
    <property type="protein sequence ID" value="KAJ6688185.1"/>
    <property type="molecule type" value="Genomic_DNA"/>
</dbReference>
<evidence type="ECO:0000313" key="2">
    <source>
        <dbReference type="EMBL" id="KAJ6688185.1"/>
    </source>
</evidence>
<dbReference type="Proteomes" id="UP001151752">
    <property type="component" value="Chromosome 15W"/>
</dbReference>
<keyword evidence="1" id="KW-0472">Membrane</keyword>
<organism evidence="2 3">
    <name type="scientific">Salix koriyanagi</name>
    <dbReference type="NCBI Taxonomy" id="2511006"/>
    <lineage>
        <taxon>Eukaryota</taxon>
        <taxon>Viridiplantae</taxon>
        <taxon>Streptophyta</taxon>
        <taxon>Embryophyta</taxon>
        <taxon>Tracheophyta</taxon>
        <taxon>Spermatophyta</taxon>
        <taxon>Magnoliopsida</taxon>
        <taxon>eudicotyledons</taxon>
        <taxon>Gunneridae</taxon>
        <taxon>Pentapetalae</taxon>
        <taxon>rosids</taxon>
        <taxon>fabids</taxon>
        <taxon>Malpighiales</taxon>
        <taxon>Salicaceae</taxon>
        <taxon>Saliceae</taxon>
        <taxon>Salix</taxon>
    </lineage>
</organism>
<reference evidence="2" key="1">
    <citation type="submission" date="2022-11" db="EMBL/GenBank/DDBJ databases">
        <authorList>
            <person name="Hyden B.L."/>
            <person name="Feng K."/>
            <person name="Yates T."/>
            <person name="Jawdy S."/>
            <person name="Smart L.B."/>
            <person name="Muchero W."/>
        </authorList>
    </citation>
    <scope>NUCLEOTIDE SEQUENCE</scope>
    <source>
        <tissue evidence="2">Shoot tip</tissue>
    </source>
</reference>
<evidence type="ECO:0000313" key="3">
    <source>
        <dbReference type="Proteomes" id="UP001151752"/>
    </source>
</evidence>
<proteinExistence type="predicted"/>
<gene>
    <name evidence="2" type="ORF">OIU74_016820</name>
</gene>